<name>A0A1V8MAS1_9GAMM</name>
<dbReference type="InterPro" id="IPR011766">
    <property type="entry name" value="TPP_enzyme_TPP-bd"/>
</dbReference>
<dbReference type="GO" id="GO:0006979">
    <property type="term" value="P:response to oxidative stress"/>
    <property type="evidence" value="ECO:0007669"/>
    <property type="project" value="TreeGrafter"/>
</dbReference>
<gene>
    <name evidence="11" type="ORF">AU255_02395</name>
</gene>
<dbReference type="Pfam" id="PF01855">
    <property type="entry name" value="POR_N"/>
    <property type="match status" value="1"/>
</dbReference>
<dbReference type="STRING" id="1420851.AU255_02395"/>
<evidence type="ECO:0000256" key="5">
    <source>
        <dbReference type="ARBA" id="ARBA00023002"/>
    </source>
</evidence>
<keyword evidence="5" id="KW-0560">Oxidoreductase</keyword>
<dbReference type="SUPFAM" id="SSF53323">
    <property type="entry name" value="Pyruvate-ferredoxin oxidoreductase, PFOR, domain III"/>
    <property type="match status" value="1"/>
</dbReference>
<dbReference type="SUPFAM" id="SSF52922">
    <property type="entry name" value="TK C-terminal domain-like"/>
    <property type="match status" value="1"/>
</dbReference>
<evidence type="ECO:0000256" key="1">
    <source>
        <dbReference type="ARBA" id="ARBA00022448"/>
    </source>
</evidence>
<dbReference type="GO" id="GO:0016903">
    <property type="term" value="F:oxidoreductase activity, acting on the aldehyde or oxo group of donors"/>
    <property type="evidence" value="ECO:0007669"/>
    <property type="project" value="InterPro"/>
</dbReference>
<keyword evidence="11" id="KW-0670">Pyruvate</keyword>
<proteinExistence type="predicted"/>
<sequence>MFGKKDKDKQFKYPGIRMAMDGNAAVVMCEREASDAAGAFPITPSTDMGEGWAEQKSKGHINISGRPLIFVEPEGEHAAAAITAGMSMTGLRATNFSSSQGIAYMHESLYAAVGKRLPYVLNIACRAITKASLNVHCGHDDYHCMDDTGFIQVFAKDNQEVADLNIISRKIAELSLNPAAVAQDGFLTSHLIEALQLPERELIEEFLGLPDDIIICPTPAQRIIFGESRRRIPAVWDVDKPMMSGVVQNQDSYMQSVAGQRPYFFDHVQNFADECMDEWYELTGRRYNRIGQYRCNDAEYLIIAQGSVIHTAQATADYLREKRNIKVGVVNMTFFRPFPGDLISAIAKGRKGITVMERTDQPLSEDLPLISEIRNAMAKAFENGHAKEIPFPEYASYNKVTDTSPLYSACFGLGSRDLQPEGIIAAIENMLPQGKRKKFFYLGIDFVRSQAYSPKQEIQQQSVVDAYPAIRDLALKGSENPNLMPKDSLTVRMHSVGGWGAITTGKNLAMTLFDLLDYNIKANPKYGSEKKGQPTTYYLSAAPEPIRITCEYAHVDVVIAPDPNVFTHSNPLAGLNKNGVFIIQSDLATAEEVWRTFPKASQQYIVDKNIKVAYLDGFKIAREETNHPDLQFRMQGIAFQGAFFESSPIAKNAGKSKDDILQAIHDTIKAKFGGKGEQVVEENFRTVKRGFSETKHLAVEEMKVGDVAPWAVKKENTAPLMLLQKPANDDPLSDIHRFFEQTGTNYINGRANDNLADPFLALSIIPAASGIYRDMTQVRFEHPVWIPENCTACGDCYTVCPDSAIPGLINSVNEVFETNIKRIEKTGKTVKHLRRAIRNVEKKYHALTADKSEGTVLDPIFNKSIGETIKEYPEAEQAEVKQEFEWFKDAMGSFKFAITKPYHDAVNKRTPNNGGLFSITINPMTCKGCMECVQVCPDEALEPTPQTVESIKTLRNDWEYWNDLPTSNSKYKRIDDLDEKVGALTTMLLDKRTYASMNCGDGACLGCGEKTIVHLFTGTVTALMQPRAKKQVAKIEQLITGMEKHIRLKLSEKLDISDIEAVEAAIDANKNVDLTLSKLSSSLSEGKASDPIDAKWLKWASQIVAKLKHLKWQYTQGVTGNGRVEMGITNSTGCSSVWGSTFPFNPYPFPWANNLFQDAPSLAMGIFEGHMVKMADGFKAIRMAELEIAGKYDKQESDHFFKYFDWHQFSEEEYLMCPPVVTVGGDGAMYDIGLQNLSRSIMSGMPLKILILDTQVYSNTGGQACTSGFTGQVSDMAPYGKEWKGKTERRKEMSLIAMAHRTTYTLQSSIAHPNHLIEGYIDGLNYRGPAVFNIYAVCQPEHGVADDAADMQSKLAVEARAYPLMTYDPREDDTWEKSMSLKGNPDLDKDWTTYELKYVDEYGIEDTMTVPLTFADWAMTEGRFQKHFKFIAPSQWHDDMVPLHEFIDLSHDEMAEHTPYVYAVHPDSNTLVRVGIDPEIVHATIERRNFWRTLKGLAGVDKVEIDVDAIAAQAKAEMASSIASNLMSIAGGNGGDVSVLAAALAAAPAANAPQVPVPAVAPAKTQTASAAAPQATTTTAAKASPAAGGYDPVWIETPDCTTCDECVEINPKIFKYNEDKKAVVIDPTAGTFEDIVKAAEKCTAVIIHPGTPWNPNEKNLDKLIKRAEKFQ</sequence>
<evidence type="ECO:0000256" key="4">
    <source>
        <dbReference type="ARBA" id="ARBA00022982"/>
    </source>
</evidence>
<dbReference type="EMBL" id="LPUF01000001">
    <property type="protein sequence ID" value="OQK18655.1"/>
    <property type="molecule type" value="Genomic_DNA"/>
</dbReference>
<dbReference type="Pfam" id="PF01558">
    <property type="entry name" value="POR"/>
    <property type="match status" value="1"/>
</dbReference>
<feature type="domain" description="4Fe-4S ferredoxin-type" evidence="10">
    <location>
        <begin position="781"/>
        <end position="811"/>
    </location>
</feature>
<dbReference type="InterPro" id="IPR050722">
    <property type="entry name" value="Pyruvate:ferred/Flavod_OxRd"/>
</dbReference>
<dbReference type="GO" id="GO:0030976">
    <property type="term" value="F:thiamine pyrophosphate binding"/>
    <property type="evidence" value="ECO:0007669"/>
    <property type="project" value="InterPro"/>
</dbReference>
<dbReference type="InterPro" id="IPR033412">
    <property type="entry name" value="PFOR_II"/>
</dbReference>
<dbReference type="Pfam" id="PF00037">
    <property type="entry name" value="Fer4"/>
    <property type="match status" value="1"/>
</dbReference>
<dbReference type="Gene3D" id="3.40.920.10">
    <property type="entry name" value="Pyruvate-ferredoxin oxidoreductase, PFOR, domain III"/>
    <property type="match status" value="1"/>
</dbReference>
<feature type="domain" description="4Fe-4S ferredoxin-type" evidence="10">
    <location>
        <begin position="917"/>
        <end position="946"/>
    </location>
</feature>
<evidence type="ECO:0000256" key="7">
    <source>
        <dbReference type="ARBA" id="ARBA00023014"/>
    </source>
</evidence>
<dbReference type="InterPro" id="IPR017900">
    <property type="entry name" value="4Fe4S_Fe_S_CS"/>
</dbReference>
<dbReference type="PANTHER" id="PTHR32154:SF0">
    <property type="entry name" value="PYRUVATE-FLAVODOXIN OXIDOREDUCTASE-RELATED"/>
    <property type="match status" value="1"/>
</dbReference>
<evidence type="ECO:0000256" key="2">
    <source>
        <dbReference type="ARBA" id="ARBA00022485"/>
    </source>
</evidence>
<dbReference type="PROSITE" id="PS00198">
    <property type="entry name" value="4FE4S_FER_1"/>
    <property type="match status" value="2"/>
</dbReference>
<dbReference type="SUPFAM" id="SSF52518">
    <property type="entry name" value="Thiamin diphosphate-binding fold (THDP-binding)"/>
    <property type="match status" value="2"/>
</dbReference>
<keyword evidence="2" id="KW-0004">4Fe-4S</keyword>
<dbReference type="Proteomes" id="UP000191980">
    <property type="component" value="Unassembled WGS sequence"/>
</dbReference>
<keyword evidence="4" id="KW-0249">Electron transport</keyword>
<keyword evidence="12" id="KW-1185">Reference proteome</keyword>
<dbReference type="GO" id="GO:0051539">
    <property type="term" value="F:4 iron, 4 sulfur cluster binding"/>
    <property type="evidence" value="ECO:0007669"/>
    <property type="project" value="UniProtKB-KW"/>
</dbReference>
<dbReference type="Pfam" id="PF17147">
    <property type="entry name" value="PFOR_II"/>
    <property type="match status" value="1"/>
</dbReference>
<keyword evidence="3" id="KW-0479">Metal-binding</keyword>
<dbReference type="InterPro" id="IPR017896">
    <property type="entry name" value="4Fe4S_Fe-S-bd"/>
</dbReference>
<dbReference type="InterPro" id="IPR029061">
    <property type="entry name" value="THDP-binding"/>
</dbReference>
<dbReference type="Pfam" id="PF02775">
    <property type="entry name" value="TPP_enzyme_C"/>
    <property type="match status" value="1"/>
</dbReference>
<evidence type="ECO:0000256" key="3">
    <source>
        <dbReference type="ARBA" id="ARBA00022723"/>
    </source>
</evidence>
<dbReference type="SUPFAM" id="SSF54862">
    <property type="entry name" value="4Fe-4S ferredoxins"/>
    <property type="match status" value="1"/>
</dbReference>
<dbReference type="Pfam" id="PF13370">
    <property type="entry name" value="Fer4_13"/>
    <property type="match status" value="1"/>
</dbReference>
<evidence type="ECO:0000313" key="11">
    <source>
        <dbReference type="EMBL" id="OQK18655.1"/>
    </source>
</evidence>
<dbReference type="CDD" id="cd07034">
    <property type="entry name" value="TPP_PYR_PFOR_IOR-alpha_like"/>
    <property type="match status" value="1"/>
</dbReference>
<reference evidence="11 12" key="1">
    <citation type="submission" date="2015-12" db="EMBL/GenBank/DDBJ databases">
        <authorList>
            <person name="Shamseldin A."/>
            <person name="Moawad H."/>
            <person name="Abd El-Rahim W.M."/>
            <person name="Sadowsky M.J."/>
        </authorList>
    </citation>
    <scope>NUCLEOTIDE SEQUENCE [LARGE SCALE GENOMIC DNA]</scope>
    <source>
        <strain evidence="11 12">WF1</strain>
    </source>
</reference>
<keyword evidence="8" id="KW-0175">Coiled coil</keyword>
<dbReference type="InterPro" id="IPR002880">
    <property type="entry name" value="Pyrv_Fd/Flavodoxin_OxRdtase_N"/>
</dbReference>
<keyword evidence="6" id="KW-0408">Iron</keyword>
<evidence type="ECO:0000256" key="9">
    <source>
        <dbReference type="SAM" id="MobiDB-lite"/>
    </source>
</evidence>
<accession>A0A1V8MAS1</accession>
<dbReference type="InterPro" id="IPR002869">
    <property type="entry name" value="Pyrv_flavodox_OxRed_cen"/>
</dbReference>
<organism evidence="11 12">
    <name type="scientific">Methyloprofundus sedimenti</name>
    <dbReference type="NCBI Taxonomy" id="1420851"/>
    <lineage>
        <taxon>Bacteria</taxon>
        <taxon>Pseudomonadati</taxon>
        <taxon>Pseudomonadota</taxon>
        <taxon>Gammaproteobacteria</taxon>
        <taxon>Methylococcales</taxon>
        <taxon>Methylococcaceae</taxon>
        <taxon>Methyloprofundus</taxon>
    </lineage>
</organism>
<dbReference type="GO" id="GO:0046872">
    <property type="term" value="F:metal ion binding"/>
    <property type="evidence" value="ECO:0007669"/>
    <property type="project" value="UniProtKB-KW"/>
</dbReference>
<dbReference type="Gene3D" id="3.40.50.920">
    <property type="match status" value="1"/>
</dbReference>
<dbReference type="PROSITE" id="PS51379">
    <property type="entry name" value="4FE4S_FER_2"/>
    <property type="match status" value="2"/>
</dbReference>
<evidence type="ECO:0000256" key="6">
    <source>
        <dbReference type="ARBA" id="ARBA00023004"/>
    </source>
</evidence>
<dbReference type="PANTHER" id="PTHR32154">
    <property type="entry name" value="PYRUVATE-FLAVODOXIN OXIDOREDUCTASE-RELATED"/>
    <property type="match status" value="1"/>
</dbReference>
<dbReference type="InterPro" id="IPR009014">
    <property type="entry name" value="Transketo_C/PFOR_II"/>
</dbReference>
<evidence type="ECO:0000313" key="12">
    <source>
        <dbReference type="Proteomes" id="UP000191980"/>
    </source>
</evidence>
<dbReference type="GO" id="GO:0044281">
    <property type="term" value="P:small molecule metabolic process"/>
    <property type="evidence" value="ECO:0007669"/>
    <property type="project" value="UniProtKB-ARBA"/>
</dbReference>
<comment type="caution">
    <text evidence="11">The sequence shown here is derived from an EMBL/GenBank/DDBJ whole genome shotgun (WGS) entry which is preliminary data.</text>
</comment>
<dbReference type="OrthoDB" id="9794954at2"/>
<evidence type="ECO:0000259" key="10">
    <source>
        <dbReference type="PROSITE" id="PS51379"/>
    </source>
</evidence>
<feature type="coiled-coil region" evidence="8">
    <location>
        <begin position="823"/>
        <end position="850"/>
    </location>
</feature>
<keyword evidence="1" id="KW-0813">Transport</keyword>
<evidence type="ECO:0000256" key="8">
    <source>
        <dbReference type="SAM" id="Coils"/>
    </source>
</evidence>
<keyword evidence="7" id="KW-0411">Iron-sulfur</keyword>
<dbReference type="Gene3D" id="3.40.50.970">
    <property type="match status" value="2"/>
</dbReference>
<dbReference type="Gene3D" id="3.30.70.20">
    <property type="match status" value="3"/>
</dbReference>
<feature type="region of interest" description="Disordered" evidence="9">
    <location>
        <begin position="1567"/>
        <end position="1586"/>
    </location>
</feature>
<protein>
    <submittedName>
        <fullName evidence="11">Pyruvate ferredoxin oxidoreductase</fullName>
    </submittedName>
</protein>
<dbReference type="InterPro" id="IPR019752">
    <property type="entry name" value="Pyrv/ketoisovalerate_OxRed_cat"/>
</dbReference>